<dbReference type="PANTHER" id="PTHR47074">
    <property type="entry name" value="BNAC02G40300D PROTEIN"/>
    <property type="match status" value="1"/>
</dbReference>
<dbReference type="InterPro" id="IPR052929">
    <property type="entry name" value="RNase_H-like_EbsB-rel"/>
</dbReference>
<gene>
    <name evidence="1" type="ORF">Goklo_010788</name>
</gene>
<dbReference type="OrthoDB" id="945394at2759"/>
<dbReference type="AlphaFoldDB" id="A0A7J8V7B0"/>
<evidence type="ECO:0000313" key="1">
    <source>
        <dbReference type="EMBL" id="MBA0658593.1"/>
    </source>
</evidence>
<evidence type="ECO:0000313" key="2">
    <source>
        <dbReference type="Proteomes" id="UP000593573"/>
    </source>
</evidence>
<protein>
    <recommendedName>
        <fullName evidence="3">RNase H type-1 domain-containing protein</fullName>
    </recommendedName>
</protein>
<comment type="caution">
    <text evidence="1">The sequence shown here is derived from an EMBL/GenBank/DDBJ whole genome shotgun (WGS) entry which is preliminary data.</text>
</comment>
<reference evidence="1 2" key="1">
    <citation type="journal article" date="2019" name="Genome Biol. Evol.">
        <title>Insights into the evolution of the New World diploid cottons (Gossypium, subgenus Houzingenia) based on genome sequencing.</title>
        <authorList>
            <person name="Grover C.E."/>
            <person name="Arick M.A. 2nd"/>
            <person name="Thrash A."/>
            <person name="Conover J.L."/>
            <person name="Sanders W.S."/>
            <person name="Peterson D.G."/>
            <person name="Frelichowski J.E."/>
            <person name="Scheffler J.A."/>
            <person name="Scheffler B.E."/>
            <person name="Wendel J.F."/>
        </authorList>
    </citation>
    <scope>NUCLEOTIDE SEQUENCE [LARGE SCALE GENOMIC DNA]</scope>
    <source>
        <strain evidence="1">57</strain>
        <tissue evidence="1">Leaf</tissue>
    </source>
</reference>
<dbReference type="Proteomes" id="UP000593573">
    <property type="component" value="Unassembled WGS sequence"/>
</dbReference>
<name>A0A7J8V7B0_9ROSI</name>
<sequence length="124" mass="13774">MIGRKPSNGMLKCNVDGATFVDNEHVGWVAVVHNDVGGFIRCILGFMNSSSDPFMAEILTVREALFWLRSLHLDGVIMKIGFNLSTSIGFERMLIRLLMHCCPSYIVGIVRAERLANMNVNEGS</sequence>
<proteinExistence type="predicted"/>
<dbReference type="PANTHER" id="PTHR47074:SF11">
    <property type="entry name" value="REVERSE TRANSCRIPTASE-LIKE PROTEIN"/>
    <property type="match status" value="1"/>
</dbReference>
<dbReference type="EMBL" id="JABFAB010000009">
    <property type="protein sequence ID" value="MBA0658593.1"/>
    <property type="molecule type" value="Genomic_DNA"/>
</dbReference>
<organism evidence="1 2">
    <name type="scientific">Gossypium klotzschianum</name>
    <dbReference type="NCBI Taxonomy" id="34286"/>
    <lineage>
        <taxon>Eukaryota</taxon>
        <taxon>Viridiplantae</taxon>
        <taxon>Streptophyta</taxon>
        <taxon>Embryophyta</taxon>
        <taxon>Tracheophyta</taxon>
        <taxon>Spermatophyta</taxon>
        <taxon>Magnoliopsida</taxon>
        <taxon>eudicotyledons</taxon>
        <taxon>Gunneridae</taxon>
        <taxon>Pentapetalae</taxon>
        <taxon>rosids</taxon>
        <taxon>malvids</taxon>
        <taxon>Malvales</taxon>
        <taxon>Malvaceae</taxon>
        <taxon>Malvoideae</taxon>
        <taxon>Gossypium</taxon>
    </lineage>
</organism>
<accession>A0A7J8V7B0</accession>
<evidence type="ECO:0008006" key="3">
    <source>
        <dbReference type="Google" id="ProtNLM"/>
    </source>
</evidence>
<keyword evidence="2" id="KW-1185">Reference proteome</keyword>